<name>W0JPS8_9EURY</name>
<evidence type="ECO:0008006" key="5">
    <source>
        <dbReference type="Google" id="ProtNLM"/>
    </source>
</evidence>
<dbReference type="STRING" id="797299.HALLA_09020"/>
<keyword evidence="4" id="KW-1185">Reference proteome</keyword>
<dbReference type="eggNOG" id="arCOG07914">
    <property type="taxonomic scope" value="Archaea"/>
</dbReference>
<dbReference type="HOGENOM" id="CLU_143951_0_0_2"/>
<dbReference type="OrthoDB" id="214784at2157"/>
<feature type="compositionally biased region" description="Polar residues" evidence="1">
    <location>
        <begin position="108"/>
        <end position="128"/>
    </location>
</feature>
<evidence type="ECO:0000256" key="1">
    <source>
        <dbReference type="SAM" id="MobiDB-lite"/>
    </source>
</evidence>
<accession>W0JPS8</accession>
<dbReference type="AlphaFoldDB" id="W0JPS8"/>
<keyword evidence="2" id="KW-0812">Transmembrane</keyword>
<keyword evidence="2" id="KW-1133">Transmembrane helix</keyword>
<reference evidence="3 4" key="1">
    <citation type="submission" date="2014-01" db="EMBL/GenBank/DDBJ databases">
        <authorList>
            <consortium name="DOE Joint Genome Institute"/>
            <person name="Anderson I."/>
            <person name="Huntemann M."/>
            <person name="Han J."/>
            <person name="Chen A."/>
            <person name="Kyrpides N."/>
            <person name="Mavromatis K."/>
            <person name="Markowitz V."/>
            <person name="Palaniappan K."/>
            <person name="Ivanova N."/>
            <person name="Schaumberg A."/>
            <person name="Pati A."/>
            <person name="Liolios K."/>
            <person name="Nordberg H.P."/>
            <person name="Cantor M.N."/>
            <person name="Hua S.X."/>
            <person name="Woyke T."/>
        </authorList>
    </citation>
    <scope>NUCLEOTIDE SEQUENCE [LARGE SCALE GENOMIC DNA]</scope>
    <source>
        <strain evidence="3 4">XH-48</strain>
    </source>
</reference>
<feature type="compositionally biased region" description="Basic and acidic residues" evidence="1">
    <location>
        <begin position="159"/>
        <end position="170"/>
    </location>
</feature>
<feature type="compositionally biased region" description="Low complexity" evidence="1">
    <location>
        <begin position="143"/>
        <end position="152"/>
    </location>
</feature>
<evidence type="ECO:0000313" key="4">
    <source>
        <dbReference type="Proteomes" id="UP000019024"/>
    </source>
</evidence>
<keyword evidence="2" id="KW-0472">Membrane</keyword>
<proteinExistence type="predicted"/>
<dbReference type="KEGG" id="hlr:HALLA_09020"/>
<dbReference type="RefSeq" id="WP_049952189.1">
    <property type="nucleotide sequence ID" value="NZ_CP007055.1"/>
</dbReference>
<evidence type="ECO:0000256" key="2">
    <source>
        <dbReference type="SAM" id="Phobius"/>
    </source>
</evidence>
<gene>
    <name evidence="3" type="ORF">HALLA_09020</name>
</gene>
<feature type="transmembrane region" description="Helical" evidence="2">
    <location>
        <begin position="12"/>
        <end position="31"/>
    </location>
</feature>
<organism evidence="3 4">
    <name type="scientific">Halostagnicola larsenii XH-48</name>
    <dbReference type="NCBI Taxonomy" id="797299"/>
    <lineage>
        <taxon>Archaea</taxon>
        <taxon>Methanobacteriati</taxon>
        <taxon>Methanobacteriota</taxon>
        <taxon>Stenosarchaea group</taxon>
        <taxon>Halobacteria</taxon>
        <taxon>Halobacteriales</taxon>
        <taxon>Natrialbaceae</taxon>
        <taxon>Halostagnicola</taxon>
    </lineage>
</organism>
<dbReference type="GeneID" id="25144617"/>
<dbReference type="EMBL" id="CP007055">
    <property type="protein sequence ID" value="AHF98992.1"/>
    <property type="molecule type" value="Genomic_DNA"/>
</dbReference>
<dbReference type="Proteomes" id="UP000019024">
    <property type="component" value="Chromosome"/>
</dbReference>
<feature type="transmembrane region" description="Helical" evidence="2">
    <location>
        <begin position="75"/>
        <end position="97"/>
    </location>
</feature>
<protein>
    <recommendedName>
        <fullName evidence="5">NADH dehydrogenase</fullName>
    </recommendedName>
</protein>
<sequence>MTTRPKLRLGKTLVPGLLAVALFGLMAAIVFNTTFTGSLQGFSGVSSITAEIGYALFDLEALQPTEGPMTNTEPFLVSFLLIAIVLDAALDAALVLAKREDEGQTVAALSSATTDAEPTSTQAGTSRRGNLGAATDGGESFRTDSGSSTDSTAGEPDDGIDRSTDGGESV</sequence>
<feature type="region of interest" description="Disordered" evidence="1">
    <location>
        <begin position="108"/>
        <end position="170"/>
    </location>
</feature>
<evidence type="ECO:0000313" key="3">
    <source>
        <dbReference type="EMBL" id="AHF98992.1"/>
    </source>
</evidence>